<dbReference type="EMBL" id="LR134477">
    <property type="protein sequence ID" value="VEI16787.1"/>
    <property type="molecule type" value="Genomic_DNA"/>
</dbReference>
<evidence type="ECO:0000313" key="2">
    <source>
        <dbReference type="Proteomes" id="UP000268658"/>
    </source>
</evidence>
<organism evidence="1 2">
    <name type="scientific">Actinomyces viscosus</name>
    <dbReference type="NCBI Taxonomy" id="1656"/>
    <lineage>
        <taxon>Bacteria</taxon>
        <taxon>Bacillati</taxon>
        <taxon>Actinomycetota</taxon>
        <taxon>Actinomycetes</taxon>
        <taxon>Actinomycetales</taxon>
        <taxon>Actinomycetaceae</taxon>
        <taxon>Actinomyces</taxon>
    </lineage>
</organism>
<name>A0A448PLS8_ACTVI</name>
<protein>
    <submittedName>
        <fullName evidence="1">Uncharacterized protein</fullName>
    </submittedName>
</protein>
<proteinExistence type="predicted"/>
<gene>
    <name evidence="1" type="ORF">NCTC10951_01859</name>
</gene>
<dbReference type="AlphaFoldDB" id="A0A448PLS8"/>
<dbReference type="RefSeq" id="WP_232022974.1">
    <property type="nucleotide sequence ID" value="NZ_JASPER010000030.1"/>
</dbReference>
<dbReference type="Proteomes" id="UP000268658">
    <property type="component" value="Chromosome"/>
</dbReference>
<reference evidence="1 2" key="1">
    <citation type="submission" date="2018-12" db="EMBL/GenBank/DDBJ databases">
        <authorList>
            <consortium name="Pathogen Informatics"/>
        </authorList>
    </citation>
    <scope>NUCLEOTIDE SEQUENCE [LARGE SCALE GENOMIC DNA]</scope>
    <source>
        <strain evidence="1 2">NCTC10951</strain>
    </source>
</reference>
<evidence type="ECO:0000313" key="1">
    <source>
        <dbReference type="EMBL" id="VEI16787.1"/>
    </source>
</evidence>
<dbReference type="KEGG" id="avc:NCTC10951_01859"/>
<accession>A0A448PLS8</accession>
<sequence>MFAKPAGASCDEGSLILYMGGVPGLDLLASGIDVRPFENVDDQCVVERSSGMPSASLEDIWTVDNDHNGYKDGGEFRRCLNRQGHPSSCDDDHASEEFYDAPADVDCGQKYADFSGRPVDRSIRVSRSSRGDHIVCTAEVQVSTDRLTASVRNLENATLPIKQN</sequence>